<feature type="domain" description="KaiB" evidence="1">
    <location>
        <begin position="173"/>
        <end position="254"/>
    </location>
</feature>
<dbReference type="AlphaFoldDB" id="A0A2T1LST5"/>
<dbReference type="SMART" id="SM01248">
    <property type="entry name" value="KaiB"/>
    <property type="match status" value="1"/>
</dbReference>
<dbReference type="InterPro" id="IPR039022">
    <property type="entry name" value="KaiB-like"/>
</dbReference>
<keyword evidence="3" id="KW-1185">Reference proteome</keyword>
<dbReference type="Proteomes" id="UP000239001">
    <property type="component" value="Unassembled WGS sequence"/>
</dbReference>
<organism evidence="2 3">
    <name type="scientific">Aphanothece hegewaldii CCALA 016</name>
    <dbReference type="NCBI Taxonomy" id="2107694"/>
    <lineage>
        <taxon>Bacteria</taxon>
        <taxon>Bacillati</taxon>
        <taxon>Cyanobacteriota</taxon>
        <taxon>Cyanophyceae</taxon>
        <taxon>Oscillatoriophycideae</taxon>
        <taxon>Chroococcales</taxon>
        <taxon>Aphanothecaceae</taxon>
        <taxon>Aphanothece</taxon>
    </lineage>
</organism>
<evidence type="ECO:0000313" key="3">
    <source>
        <dbReference type="Proteomes" id="UP000239001"/>
    </source>
</evidence>
<dbReference type="PANTHER" id="PTHR41709:SF2">
    <property type="entry name" value="CIRCADIAN CLOCK PROTEIN KAIB2"/>
    <property type="match status" value="1"/>
</dbReference>
<dbReference type="PANTHER" id="PTHR41709">
    <property type="entry name" value="KAIB-LIKE PROTEIN 1"/>
    <property type="match status" value="1"/>
</dbReference>
<reference evidence="2 3" key="1">
    <citation type="submission" date="2018-03" db="EMBL/GenBank/DDBJ databases">
        <title>The ancient ancestry and fast evolution of plastids.</title>
        <authorList>
            <person name="Moore K.R."/>
            <person name="Magnabosco C."/>
            <person name="Momper L."/>
            <person name="Gold D.A."/>
            <person name="Bosak T."/>
            <person name="Fournier G.P."/>
        </authorList>
    </citation>
    <scope>NUCLEOTIDE SEQUENCE [LARGE SCALE GENOMIC DNA]</scope>
    <source>
        <strain evidence="2 3">CCALA 016</strain>
    </source>
</reference>
<dbReference type="Gene3D" id="3.40.30.10">
    <property type="entry name" value="Glutaredoxin"/>
    <property type="match status" value="1"/>
</dbReference>
<comment type="caution">
    <text evidence="2">The sequence shown here is derived from an EMBL/GenBank/DDBJ whole genome shotgun (WGS) entry which is preliminary data.</text>
</comment>
<sequence length="255" mass="28817">MALNSHSIPELFKGIALFTPGGDLIYCIDPSKQDQWHLNLCVALQDLLGLPEPPHFLIPGYTATLDHWRDPRTQQIQTSAQVYPAVQRYQALLNAIFATEHLIWETAPWQEESCNPILLETYHASFPQLWESHDLIVQVGGKDRIGSSLAQRAEDEQKTQHLGSDRSVGYVLRLFVSGHHTATKQTLEMIHQLLEQGLRHPYTLKVIDISQHPEEAEINHVTAIPTLVRVWPKPVKRIVGELSDSTRVLQIIAGN</sequence>
<gene>
    <name evidence="2" type="ORF">C7H19_20695</name>
</gene>
<dbReference type="RefSeq" id="WP_106458813.1">
    <property type="nucleotide sequence ID" value="NZ_PXOH01000033.1"/>
</dbReference>
<dbReference type="InterPro" id="IPR011649">
    <property type="entry name" value="KaiB_domain"/>
</dbReference>
<dbReference type="CDD" id="cd02978">
    <property type="entry name" value="KaiB_like"/>
    <property type="match status" value="1"/>
</dbReference>
<dbReference type="Pfam" id="PF07689">
    <property type="entry name" value="KaiB"/>
    <property type="match status" value="1"/>
</dbReference>
<dbReference type="SUPFAM" id="SSF52833">
    <property type="entry name" value="Thioredoxin-like"/>
    <property type="match status" value="1"/>
</dbReference>
<proteinExistence type="predicted"/>
<dbReference type="InterPro" id="IPR036249">
    <property type="entry name" value="Thioredoxin-like_sf"/>
</dbReference>
<evidence type="ECO:0000313" key="2">
    <source>
        <dbReference type="EMBL" id="PSF33115.1"/>
    </source>
</evidence>
<reference evidence="2 3" key="2">
    <citation type="submission" date="2018-03" db="EMBL/GenBank/DDBJ databases">
        <authorList>
            <person name="Keele B.F."/>
        </authorList>
    </citation>
    <scope>NUCLEOTIDE SEQUENCE [LARGE SCALE GENOMIC DNA]</scope>
    <source>
        <strain evidence="2 3">CCALA 016</strain>
    </source>
</reference>
<dbReference type="OrthoDB" id="5458519at2"/>
<protein>
    <submittedName>
        <fullName evidence="2">Circadian clock protein KaiB</fullName>
    </submittedName>
</protein>
<evidence type="ECO:0000259" key="1">
    <source>
        <dbReference type="SMART" id="SM01248"/>
    </source>
</evidence>
<accession>A0A2T1LST5</accession>
<dbReference type="GO" id="GO:0048511">
    <property type="term" value="P:rhythmic process"/>
    <property type="evidence" value="ECO:0007669"/>
    <property type="project" value="InterPro"/>
</dbReference>
<dbReference type="EMBL" id="PXOH01000033">
    <property type="protein sequence ID" value="PSF33115.1"/>
    <property type="molecule type" value="Genomic_DNA"/>
</dbReference>
<name>A0A2T1LST5_9CHRO</name>